<dbReference type="InterPro" id="IPR001460">
    <property type="entry name" value="PCN-bd_Tpept"/>
</dbReference>
<evidence type="ECO:0000256" key="4">
    <source>
        <dbReference type="SAM" id="Phobius"/>
    </source>
</evidence>
<dbReference type="AlphaFoldDB" id="A0A9D2HY21"/>
<dbReference type="CDD" id="cd06575">
    <property type="entry name" value="PASTA_Pbp2x-like_2"/>
    <property type="match status" value="1"/>
</dbReference>
<dbReference type="Gene3D" id="3.90.1310.10">
    <property type="entry name" value="Penicillin-binding protein 2a (Domain 2)"/>
    <property type="match status" value="1"/>
</dbReference>
<dbReference type="GO" id="GO:0071555">
    <property type="term" value="P:cell wall organization"/>
    <property type="evidence" value="ECO:0007669"/>
    <property type="project" value="TreeGrafter"/>
</dbReference>
<reference evidence="6" key="1">
    <citation type="journal article" date="2021" name="PeerJ">
        <title>Extensive microbial diversity within the chicken gut microbiome revealed by metagenomics and culture.</title>
        <authorList>
            <person name="Gilroy R."/>
            <person name="Ravi A."/>
            <person name="Getino M."/>
            <person name="Pursley I."/>
            <person name="Horton D.L."/>
            <person name="Alikhan N.F."/>
            <person name="Baker D."/>
            <person name="Gharbi K."/>
            <person name="Hall N."/>
            <person name="Watson M."/>
            <person name="Adriaenssens E.M."/>
            <person name="Foster-Nyarko E."/>
            <person name="Jarju S."/>
            <person name="Secka A."/>
            <person name="Antonio M."/>
            <person name="Oren A."/>
            <person name="Chaudhuri R.R."/>
            <person name="La Ragione R."/>
            <person name="Hildebrand F."/>
            <person name="Pallen M.J."/>
        </authorList>
    </citation>
    <scope>NUCLEOTIDE SEQUENCE</scope>
    <source>
        <strain evidence="6">ChiHjej12B11-9795</strain>
    </source>
</reference>
<dbReference type="PROSITE" id="PS51178">
    <property type="entry name" value="PASTA"/>
    <property type="match status" value="1"/>
</dbReference>
<feature type="domain" description="PASTA" evidence="5">
    <location>
        <begin position="658"/>
        <end position="717"/>
    </location>
</feature>
<name>A0A9D2HY21_9BACE</name>
<dbReference type="InterPro" id="IPR036138">
    <property type="entry name" value="PBP_dimer_sf"/>
</dbReference>
<keyword evidence="2" id="KW-0121">Carboxypeptidase</keyword>
<reference evidence="6" key="2">
    <citation type="submission" date="2021-04" db="EMBL/GenBank/DDBJ databases">
        <authorList>
            <person name="Gilroy R."/>
        </authorList>
    </citation>
    <scope>NUCLEOTIDE SEQUENCE</scope>
    <source>
        <strain evidence="6">ChiHjej12B11-9795</strain>
    </source>
</reference>
<evidence type="ECO:0000313" key="7">
    <source>
        <dbReference type="Proteomes" id="UP000823862"/>
    </source>
</evidence>
<gene>
    <name evidence="6" type="ORF">H9950_09770</name>
</gene>
<dbReference type="Gene3D" id="3.40.710.10">
    <property type="entry name" value="DD-peptidase/beta-lactamase superfamily"/>
    <property type="match status" value="1"/>
</dbReference>
<dbReference type="PANTHER" id="PTHR30627">
    <property type="entry name" value="PEPTIDOGLYCAN D,D-TRANSPEPTIDASE"/>
    <property type="match status" value="1"/>
</dbReference>
<keyword evidence="3 4" id="KW-0472">Membrane</keyword>
<keyword evidence="4" id="KW-0812">Transmembrane</keyword>
<dbReference type="SUPFAM" id="SSF56519">
    <property type="entry name" value="Penicillin binding protein dimerisation domain"/>
    <property type="match status" value="1"/>
</dbReference>
<dbReference type="GO" id="GO:0004180">
    <property type="term" value="F:carboxypeptidase activity"/>
    <property type="evidence" value="ECO:0007669"/>
    <property type="project" value="UniProtKB-KW"/>
</dbReference>
<keyword evidence="2" id="KW-0378">Hydrolase</keyword>
<dbReference type="SUPFAM" id="SSF54184">
    <property type="entry name" value="Penicillin-binding protein 2x (pbp-2x), c-terminal domain"/>
    <property type="match status" value="1"/>
</dbReference>
<dbReference type="EMBL" id="DWZI01000046">
    <property type="protein sequence ID" value="HJA86456.1"/>
    <property type="molecule type" value="Genomic_DNA"/>
</dbReference>
<dbReference type="Gene3D" id="3.30.450.330">
    <property type="match status" value="1"/>
</dbReference>
<keyword evidence="4" id="KW-1133">Transmembrane helix</keyword>
<dbReference type="SUPFAM" id="SSF56601">
    <property type="entry name" value="beta-lactamase/transpeptidase-like"/>
    <property type="match status" value="1"/>
</dbReference>
<dbReference type="GO" id="GO:0008658">
    <property type="term" value="F:penicillin binding"/>
    <property type="evidence" value="ECO:0007669"/>
    <property type="project" value="InterPro"/>
</dbReference>
<comment type="caution">
    <text evidence="6">The sequence shown here is derived from an EMBL/GenBank/DDBJ whole genome shotgun (WGS) entry which is preliminary data.</text>
</comment>
<dbReference type="InterPro" id="IPR005311">
    <property type="entry name" value="PBP_dimer"/>
</dbReference>
<sequence length="717" mass="79810">MPVNRKSIMNRYFFIVVVLLLLGVFVIIKAAVIMFAERQYWQEVADRFVKENVTVRPNRGNILSADGKLMASSLPEYRIYMDFMSGEKDEKRRIKDQQRRDAALKDSIDSICRGLHRIFPEKSVAYFKRHLQQGRRKKSRHWLIYPNRISYIQYKEAKRLPIFRQSIYSGGFHAQAYNQRKRPFGSLAAQTLGRLYADTALGARNGIELAFDSVLRGRNGITHRQKVMDRYLDIVDIPPVDGCDVVSTIDVGMQDICDKALRDKLEEINAYVGVAVLMEVKTGEVKAIVNLTKGNDGKYYEMNSNAISDLLEPGSTFKTASIMVALEDGKITPHTLVDTGNGVMNMHGSKMKDHNWYKGGYGEIDVTRILEVSSNIGVSYLIDKYYKDDPQKFVDGLKRMSLDQPLHLQIQGEGKPNLKGPDERYFAKTTLPWMSIGYESQLPPMNILTFYNAIANDGVMVRPKFVKALMRDGKVIKKYPTEVINPKICSDSTLAQIRTILRSVVKNGLAKPAGNDQFAVSGKTGTAQISKGKAGYKTGRTDYLVSFCGYFPSEAPQYSCIVSIQKPGLPASGGLMAGSVFGNIAKRVFAQDLRFDLNSAIDSTANPIPAVKTGELEETAEVLETLKVPLEERIASTNGKEVWGISHADSSAVRLEEREPKAGLVPNVIGMGAKDAVFLMEKQGLKVHLSGIGRVRRQSIPPGSKAVKGRTVALTLK</sequence>
<dbReference type="PANTHER" id="PTHR30627:SF1">
    <property type="entry name" value="PEPTIDOGLYCAN D,D-TRANSPEPTIDASE FTSI"/>
    <property type="match status" value="1"/>
</dbReference>
<dbReference type="Pfam" id="PF03793">
    <property type="entry name" value="PASTA"/>
    <property type="match status" value="1"/>
</dbReference>
<feature type="transmembrane region" description="Helical" evidence="4">
    <location>
        <begin position="12"/>
        <end position="36"/>
    </location>
</feature>
<evidence type="ECO:0000259" key="5">
    <source>
        <dbReference type="PROSITE" id="PS51178"/>
    </source>
</evidence>
<dbReference type="InterPro" id="IPR050515">
    <property type="entry name" value="Beta-lactam/transpept"/>
</dbReference>
<evidence type="ECO:0000256" key="1">
    <source>
        <dbReference type="ARBA" id="ARBA00004370"/>
    </source>
</evidence>
<dbReference type="Pfam" id="PF00905">
    <property type="entry name" value="Transpeptidase"/>
    <property type="match status" value="1"/>
</dbReference>
<dbReference type="Proteomes" id="UP000823862">
    <property type="component" value="Unassembled WGS sequence"/>
</dbReference>
<proteinExistence type="predicted"/>
<dbReference type="SMART" id="SM00740">
    <property type="entry name" value="PASTA"/>
    <property type="match status" value="1"/>
</dbReference>
<comment type="subcellular location">
    <subcellularLocation>
        <location evidence="1">Membrane</location>
    </subcellularLocation>
</comment>
<evidence type="ECO:0000313" key="6">
    <source>
        <dbReference type="EMBL" id="HJA86456.1"/>
    </source>
</evidence>
<dbReference type="InterPro" id="IPR005543">
    <property type="entry name" value="PASTA_dom"/>
</dbReference>
<dbReference type="Pfam" id="PF03717">
    <property type="entry name" value="PBP_dimer"/>
    <property type="match status" value="1"/>
</dbReference>
<evidence type="ECO:0000256" key="3">
    <source>
        <dbReference type="ARBA" id="ARBA00023136"/>
    </source>
</evidence>
<organism evidence="6 7">
    <name type="scientific">Candidatus Bacteroides avicola</name>
    <dbReference type="NCBI Taxonomy" id="2838468"/>
    <lineage>
        <taxon>Bacteria</taxon>
        <taxon>Pseudomonadati</taxon>
        <taxon>Bacteroidota</taxon>
        <taxon>Bacteroidia</taxon>
        <taxon>Bacteroidales</taxon>
        <taxon>Bacteroidaceae</taxon>
        <taxon>Bacteroides</taxon>
    </lineage>
</organism>
<evidence type="ECO:0000256" key="2">
    <source>
        <dbReference type="ARBA" id="ARBA00022645"/>
    </source>
</evidence>
<accession>A0A9D2HY21</accession>
<dbReference type="InterPro" id="IPR012338">
    <property type="entry name" value="Beta-lactam/transpept-like"/>
</dbReference>
<dbReference type="GO" id="GO:0005886">
    <property type="term" value="C:plasma membrane"/>
    <property type="evidence" value="ECO:0007669"/>
    <property type="project" value="TreeGrafter"/>
</dbReference>
<keyword evidence="2" id="KW-0645">Protease</keyword>
<protein>
    <submittedName>
        <fullName evidence="6">PASTA domain-containing protein</fullName>
    </submittedName>
</protein>
<dbReference type="Gene3D" id="3.30.10.20">
    <property type="match status" value="1"/>
</dbReference>